<evidence type="ECO:0000259" key="2">
    <source>
        <dbReference type="Pfam" id="PF01048"/>
    </source>
</evidence>
<dbReference type="InterPro" id="IPR035994">
    <property type="entry name" value="Nucleoside_phosphorylase_sf"/>
</dbReference>
<dbReference type="GO" id="GO:0044209">
    <property type="term" value="P:AMP salvage"/>
    <property type="evidence" value="ECO:0007669"/>
    <property type="project" value="InterPro"/>
</dbReference>
<comment type="similarity">
    <text evidence="1">Belongs to the AMP nucleosidase family.</text>
</comment>
<dbReference type="GO" id="GO:0009116">
    <property type="term" value="P:nucleoside metabolic process"/>
    <property type="evidence" value="ECO:0007669"/>
    <property type="project" value="InterPro"/>
</dbReference>
<dbReference type="CDD" id="cd17762">
    <property type="entry name" value="AMN"/>
    <property type="match status" value="1"/>
</dbReference>
<name>A0A8J2V0W8_9PROT</name>
<dbReference type="InterPro" id="IPR018953">
    <property type="entry name" value="AMP_nucleoside_Pase_N"/>
</dbReference>
<dbReference type="InterPro" id="IPR037109">
    <property type="entry name" value="AMP_N_sf"/>
</dbReference>
<dbReference type="NCBIfam" id="TIGR01717">
    <property type="entry name" value="AMP-nucleosdse"/>
    <property type="match status" value="1"/>
</dbReference>
<evidence type="ECO:0000313" key="5">
    <source>
        <dbReference type="Proteomes" id="UP000613582"/>
    </source>
</evidence>
<protein>
    <recommendedName>
        <fullName evidence="1">AMP nucleosidase</fullName>
        <ecNumber evidence="1">3.2.2.4</ecNumber>
    </recommendedName>
</protein>
<dbReference type="AlphaFoldDB" id="A0A8J2V0W8"/>
<dbReference type="GO" id="GO:0008714">
    <property type="term" value="F:AMP nucleosidase activity"/>
    <property type="evidence" value="ECO:0007669"/>
    <property type="project" value="UniProtKB-UniRule"/>
</dbReference>
<dbReference type="Pfam" id="PF10423">
    <property type="entry name" value="AMNp_N"/>
    <property type="match status" value="1"/>
</dbReference>
<dbReference type="NCBIfam" id="NF006142">
    <property type="entry name" value="PRK08292.1"/>
    <property type="match status" value="1"/>
</dbReference>
<accession>A0A8J2V0W8</accession>
<keyword evidence="1" id="KW-0378">Hydrolase</keyword>
<dbReference type="Pfam" id="PF01048">
    <property type="entry name" value="PNP_UDP_1"/>
    <property type="match status" value="1"/>
</dbReference>
<gene>
    <name evidence="1 4" type="primary">amn</name>
    <name evidence="4" type="ORF">GCM10011342_01090</name>
</gene>
<feature type="domain" description="Nucleoside phosphorylase" evidence="2">
    <location>
        <begin position="271"/>
        <end position="452"/>
    </location>
</feature>
<dbReference type="HAMAP" id="MF_01932">
    <property type="entry name" value="AMP_nucleosidase"/>
    <property type="match status" value="1"/>
</dbReference>
<dbReference type="Gene3D" id="3.30.1730.10">
    <property type="entry name" value="AMP nucleoside phosphorylase, N-terminal domain"/>
    <property type="match status" value="1"/>
</dbReference>
<dbReference type="PANTHER" id="PTHR43691:SF6">
    <property type="entry name" value="AMP NUCLEOSIDASE"/>
    <property type="match status" value="1"/>
</dbReference>
<dbReference type="Proteomes" id="UP000613582">
    <property type="component" value="Unassembled WGS sequence"/>
</dbReference>
<evidence type="ECO:0000259" key="3">
    <source>
        <dbReference type="Pfam" id="PF10423"/>
    </source>
</evidence>
<dbReference type="EC" id="3.2.2.4" evidence="1"/>
<feature type="domain" description="AMP nucleoside phosphorylase N-terminal" evidence="3">
    <location>
        <begin position="22"/>
        <end position="176"/>
    </location>
</feature>
<dbReference type="GO" id="GO:0005829">
    <property type="term" value="C:cytosol"/>
    <property type="evidence" value="ECO:0007669"/>
    <property type="project" value="TreeGrafter"/>
</dbReference>
<evidence type="ECO:0000313" key="4">
    <source>
        <dbReference type="EMBL" id="GGC96081.1"/>
    </source>
</evidence>
<dbReference type="SUPFAM" id="SSF53167">
    <property type="entry name" value="Purine and uridine phosphorylases"/>
    <property type="match status" value="1"/>
</dbReference>
<keyword evidence="5" id="KW-1185">Reference proteome</keyword>
<sequence>MAAAVKLPLKRGDWRAVTTPEEALATITEVYEASAGNLRAAFDAYLKDGALPDADARAMGAFAYPRLRMTYRPDGPVPPFSRAFGKFDTPGIYVADITRPRLYAAYLIEQIGLLLAEYDFRMEIGVSDAEIPYPYVLESGRGLDTDEVPPSVLARIFPVPDLAVIDDKIPNGDWMPAVALGSASQADRIKPLSLFSALRTDYSLQRLKHYTGTDPEDVQQFILFTNYQRYMDEFVGIGVEKLCQDNHYTEFVAPGNVRVTAETENAEEIVAAAPWRRHQMPAYHLKAKDGSGITLVNIGVGPSNAKTITDHLAVLRPQCWIMIGHCGGLRHSQRLGDYVLAHAYLRYDGVLDQDLPPEIPVPPIAEIQQALQRAAGVVTGDKGAELKARLRTGTVVTNDDRNWELRFSEEAQRFNQSRAIAVDMESATLAANGYRFRVPYGTLLCVSDKPLHGEIKLPGAANRFYERAISEHMLIGIEALESLRRDGADALHSRKLRSFEEPPFR</sequence>
<dbReference type="PANTHER" id="PTHR43691">
    <property type="entry name" value="URIDINE PHOSPHORYLASE"/>
    <property type="match status" value="1"/>
</dbReference>
<organism evidence="4 5">
    <name type="scientific">Aquisalinus flavus</name>
    <dbReference type="NCBI Taxonomy" id="1526572"/>
    <lineage>
        <taxon>Bacteria</taxon>
        <taxon>Pseudomonadati</taxon>
        <taxon>Pseudomonadota</taxon>
        <taxon>Alphaproteobacteria</taxon>
        <taxon>Parvularculales</taxon>
        <taxon>Parvularculaceae</taxon>
        <taxon>Aquisalinus</taxon>
    </lineage>
</organism>
<dbReference type="Gene3D" id="3.40.50.1580">
    <property type="entry name" value="Nucleoside phosphorylase domain"/>
    <property type="match status" value="1"/>
</dbReference>
<proteinExistence type="inferred from homology"/>
<evidence type="ECO:0000256" key="1">
    <source>
        <dbReference type="HAMAP-Rule" id="MF_01932"/>
    </source>
</evidence>
<dbReference type="InterPro" id="IPR011271">
    <property type="entry name" value="AMP_nucleosidase"/>
</dbReference>
<dbReference type="InterPro" id="IPR000845">
    <property type="entry name" value="Nucleoside_phosphorylase_d"/>
</dbReference>
<reference evidence="4" key="1">
    <citation type="journal article" date="2014" name="Int. J. Syst. Evol. Microbiol.">
        <title>Complete genome sequence of Corynebacterium casei LMG S-19264T (=DSM 44701T), isolated from a smear-ripened cheese.</title>
        <authorList>
            <consortium name="US DOE Joint Genome Institute (JGI-PGF)"/>
            <person name="Walter F."/>
            <person name="Albersmeier A."/>
            <person name="Kalinowski J."/>
            <person name="Ruckert C."/>
        </authorList>
    </citation>
    <scope>NUCLEOTIDE SEQUENCE</scope>
    <source>
        <strain evidence="4">CGMCC 1.12921</strain>
    </source>
</reference>
<reference evidence="4" key="2">
    <citation type="submission" date="2020-09" db="EMBL/GenBank/DDBJ databases">
        <authorList>
            <person name="Sun Q."/>
            <person name="Zhou Y."/>
        </authorList>
    </citation>
    <scope>NUCLEOTIDE SEQUENCE</scope>
    <source>
        <strain evidence="4">CGMCC 1.12921</strain>
    </source>
</reference>
<comment type="caution">
    <text evidence="4">The sequence shown here is derived from an EMBL/GenBank/DDBJ whole genome shotgun (WGS) entry which is preliminary data.</text>
</comment>
<comment type="catalytic activity">
    <reaction evidence="1">
        <text>AMP + H2O = D-ribose 5-phosphate + adenine</text>
        <dbReference type="Rhea" id="RHEA:20129"/>
        <dbReference type="ChEBI" id="CHEBI:15377"/>
        <dbReference type="ChEBI" id="CHEBI:16708"/>
        <dbReference type="ChEBI" id="CHEBI:78346"/>
        <dbReference type="ChEBI" id="CHEBI:456215"/>
        <dbReference type="EC" id="3.2.2.4"/>
    </reaction>
</comment>
<dbReference type="InterPro" id="IPR047039">
    <property type="entry name" value="AMN_phosphorylase"/>
</dbReference>
<dbReference type="EMBL" id="BMGH01000001">
    <property type="protein sequence ID" value="GGC96081.1"/>
    <property type="molecule type" value="Genomic_DNA"/>
</dbReference>
<comment type="function">
    <text evidence="1">Catalyzes the hydrolysis of the N-glycosidic bond of AMP to form adenine and ribose 5-phosphate. Involved in regulation of AMP concentrations.</text>
</comment>